<dbReference type="GO" id="GO:0005524">
    <property type="term" value="F:ATP binding"/>
    <property type="evidence" value="ECO:0007669"/>
    <property type="project" value="UniProtKB-KW"/>
</dbReference>
<proteinExistence type="predicted"/>
<dbReference type="RefSeq" id="WP_190575565.1">
    <property type="nucleotide sequence ID" value="NZ_CAWPQU010000001.1"/>
</dbReference>
<dbReference type="EMBL" id="JACJQY010000001">
    <property type="protein sequence ID" value="MBD2315468.1"/>
    <property type="molecule type" value="Genomic_DNA"/>
</dbReference>
<gene>
    <name evidence="1" type="ORF">H6G05_01220</name>
</gene>
<sequence length="642" mass="71611">MSTASSFDELYEVINKNNPFDVPPIITGQDIWNGSFPDLTTLNAHASDAVFETIEQVRSGKPKVTSIAFSAEIGVGKSHVIRRIRRGLQADNKAFFIYANKYGDLNLIHYQFRQILADSFKQSNGHGVTQWQELAAAMVNQVVANKRPALELVNKLPQALANNRNLIDQLTNAILKVKPKVGDPDIVRAIIWTLGSAAHAPFAIKWLAGKELSDAKAKELGLPNPTKEIKLLEADALSAALQIISIASDYNPILVCFDELEGLEVNEAGYFKSQVVGGLVKDLFDAIEQSDVTKGVVILSVIPPVVWRDLLKNIAVGDVTGIRDRFSSKYPEPLELKYADGEAVVNVVELWLQDFYQSHNLVPPNSVFPFEEDKLRSLGNERPAIRQLLKWCRDNFAISPPPLDLKELVQKDYDRELAQINEDFLDDSDLIARALYLGFTALKGQIIENVLIQDVTDQITPISWNKGSIQFKIIATENGKEEVIGVAVIQHTHGMTVGSRMQKLTWYDKFKLTRGCVIRSEDRKIKKQWEAHNLRAKLVDELGGEYIYLVADHVKPLIAILAVYDKREIYGVSEDAILAFITDSQIAFNNLLIKDILSNPASVISDDDSEADPVIENESDEVKPAFIDITDEVNIDLDSLLE</sequence>
<name>A0ABR8C426_9CYAN</name>
<keyword evidence="1" id="KW-0067">ATP-binding</keyword>
<evidence type="ECO:0000313" key="1">
    <source>
        <dbReference type="EMBL" id="MBD2315468.1"/>
    </source>
</evidence>
<accession>A0ABR8C426</accession>
<keyword evidence="1" id="KW-0547">Nucleotide-binding</keyword>
<reference evidence="1 2" key="1">
    <citation type="journal article" date="2020" name="ISME J.">
        <title>Comparative genomics reveals insights into cyanobacterial evolution and habitat adaptation.</title>
        <authorList>
            <person name="Chen M.Y."/>
            <person name="Teng W.K."/>
            <person name="Zhao L."/>
            <person name="Hu C.X."/>
            <person name="Zhou Y.K."/>
            <person name="Han B.P."/>
            <person name="Song L.R."/>
            <person name="Shu W.S."/>
        </authorList>
    </citation>
    <scope>NUCLEOTIDE SEQUENCE [LARGE SCALE GENOMIC DNA]</scope>
    <source>
        <strain evidence="1 2">FACHB-1050</strain>
    </source>
</reference>
<protein>
    <submittedName>
        <fullName evidence="1">ATP-binding protein</fullName>
    </submittedName>
</protein>
<dbReference type="Proteomes" id="UP000618445">
    <property type="component" value="Unassembled WGS sequence"/>
</dbReference>
<comment type="caution">
    <text evidence="1">The sequence shown here is derived from an EMBL/GenBank/DDBJ whole genome shotgun (WGS) entry which is preliminary data.</text>
</comment>
<keyword evidence="2" id="KW-1185">Reference proteome</keyword>
<organism evidence="1 2">
    <name type="scientific">Phormidium tenue FACHB-1050</name>
    <dbReference type="NCBI Taxonomy" id="2692857"/>
    <lineage>
        <taxon>Bacteria</taxon>
        <taxon>Bacillati</taxon>
        <taxon>Cyanobacteriota</taxon>
        <taxon>Cyanophyceae</taxon>
        <taxon>Oscillatoriophycideae</taxon>
        <taxon>Oscillatoriales</taxon>
        <taxon>Oscillatoriaceae</taxon>
        <taxon>Phormidium</taxon>
    </lineage>
</organism>
<evidence type="ECO:0000313" key="2">
    <source>
        <dbReference type="Proteomes" id="UP000618445"/>
    </source>
</evidence>